<comment type="caution">
    <text evidence="2">The sequence shown here is derived from an EMBL/GenBank/DDBJ whole genome shotgun (WGS) entry which is preliminary data.</text>
</comment>
<dbReference type="EMBL" id="JAQIZZ010000006">
    <property type="protein sequence ID" value="KAJ5537482.1"/>
    <property type="molecule type" value="Genomic_DNA"/>
</dbReference>
<dbReference type="Gene3D" id="1.10.530.10">
    <property type="match status" value="1"/>
</dbReference>
<dbReference type="AlphaFoldDB" id="A0AAD6CRL7"/>
<organism evidence="2 3">
    <name type="scientific">Penicillium frequentans</name>
    <dbReference type="NCBI Taxonomy" id="3151616"/>
    <lineage>
        <taxon>Eukaryota</taxon>
        <taxon>Fungi</taxon>
        <taxon>Dikarya</taxon>
        <taxon>Ascomycota</taxon>
        <taxon>Pezizomycotina</taxon>
        <taxon>Eurotiomycetes</taxon>
        <taxon>Eurotiomycetidae</taxon>
        <taxon>Eurotiales</taxon>
        <taxon>Aspergillaceae</taxon>
        <taxon>Penicillium</taxon>
    </lineage>
</organism>
<dbReference type="SUPFAM" id="SSF53955">
    <property type="entry name" value="Lysozyme-like"/>
    <property type="match status" value="1"/>
</dbReference>
<evidence type="ECO:0000313" key="2">
    <source>
        <dbReference type="EMBL" id="KAJ5537482.1"/>
    </source>
</evidence>
<reference evidence="2 3" key="1">
    <citation type="journal article" date="2023" name="IMA Fungus">
        <title>Comparative genomic study of the Penicillium genus elucidates a diverse pangenome and 15 lateral gene transfer events.</title>
        <authorList>
            <person name="Petersen C."/>
            <person name="Sorensen T."/>
            <person name="Nielsen M.R."/>
            <person name="Sondergaard T.E."/>
            <person name="Sorensen J.L."/>
            <person name="Fitzpatrick D.A."/>
            <person name="Frisvad J.C."/>
            <person name="Nielsen K.L."/>
        </authorList>
    </citation>
    <scope>NUCLEOTIDE SEQUENCE [LARGE SCALE GENOMIC DNA]</scope>
    <source>
        <strain evidence="2 3">IBT 35679</strain>
    </source>
</reference>
<sequence>MTNWSLFLAIHGLHLIAEAANASSHLSSIVKPPGNPLHERSTGLYTAVLGGNGMVADGWPGIDQWLESFGAMFENNKAIMSASCSQWGLPNNSDDETNSIKDAILQVEQSSGVDARFILSIVMQESKGCVRVQTTDNGVINPGLMQSHDGSGSCNSDGNIQNPCPRSEILQMIRDGVEGTPDGPGLKALIAQEGGSTDADSFYKAARAYNSGAVASSGNLGQGIATHCYASDIANRLMGWTDGPSLCAPNVIGMLSAAHWEGKSASACHGTAKTSHFRSIPSSHVYSQSSNPVASAFDSPYASGVATTPVVISLGTAACACSNRYFQKEQAFSK</sequence>
<evidence type="ECO:0000256" key="1">
    <source>
        <dbReference type="SAM" id="SignalP"/>
    </source>
</evidence>
<accession>A0AAD6CRL7</accession>
<feature type="signal peptide" evidence="1">
    <location>
        <begin position="1"/>
        <end position="22"/>
    </location>
</feature>
<dbReference type="Proteomes" id="UP001220324">
    <property type="component" value="Unassembled WGS sequence"/>
</dbReference>
<evidence type="ECO:0000313" key="3">
    <source>
        <dbReference type="Proteomes" id="UP001220324"/>
    </source>
</evidence>
<name>A0AAD6CRL7_9EURO</name>
<dbReference type="InterPro" id="IPR023346">
    <property type="entry name" value="Lysozyme-like_dom_sf"/>
</dbReference>
<keyword evidence="1" id="KW-0732">Signal</keyword>
<protein>
    <submittedName>
        <fullName evidence="2">Uncharacterized protein</fullName>
    </submittedName>
</protein>
<keyword evidence="3" id="KW-1185">Reference proteome</keyword>
<gene>
    <name evidence="2" type="ORF">N7494_006961</name>
</gene>
<feature type="chain" id="PRO_5042064012" evidence="1">
    <location>
        <begin position="23"/>
        <end position="334"/>
    </location>
</feature>
<proteinExistence type="predicted"/>